<evidence type="ECO:0000256" key="7">
    <source>
        <dbReference type="SAM" id="MobiDB-lite"/>
    </source>
</evidence>
<proteinExistence type="predicted"/>
<keyword evidence="1" id="KW-0808">Transferase</keyword>
<evidence type="ECO:0000313" key="9">
    <source>
        <dbReference type="EMBL" id="WMV37194.1"/>
    </source>
</evidence>
<dbReference type="GO" id="GO:0016787">
    <property type="term" value="F:hydrolase activity"/>
    <property type="evidence" value="ECO:0007669"/>
    <property type="project" value="UniProtKB-KW"/>
</dbReference>
<gene>
    <name evidence="9" type="ORF">MTR67_030579</name>
</gene>
<evidence type="ECO:0000256" key="2">
    <source>
        <dbReference type="ARBA" id="ARBA00022695"/>
    </source>
</evidence>
<dbReference type="PANTHER" id="PTHR37984">
    <property type="entry name" value="PROTEIN CBG26694"/>
    <property type="match status" value="1"/>
</dbReference>
<feature type="region of interest" description="Disordered" evidence="7">
    <location>
        <begin position="296"/>
        <end position="323"/>
    </location>
</feature>
<evidence type="ECO:0000313" key="10">
    <source>
        <dbReference type="Proteomes" id="UP001234989"/>
    </source>
</evidence>
<dbReference type="SUPFAM" id="SSF56672">
    <property type="entry name" value="DNA/RNA polymerases"/>
    <property type="match status" value="1"/>
</dbReference>
<dbReference type="InterPro" id="IPR012337">
    <property type="entry name" value="RNaseH-like_sf"/>
</dbReference>
<dbReference type="EMBL" id="CP133618">
    <property type="protein sequence ID" value="WMV37194.1"/>
    <property type="molecule type" value="Genomic_DNA"/>
</dbReference>
<dbReference type="PANTHER" id="PTHR37984:SF15">
    <property type="entry name" value="INTEGRASE CATALYTIC DOMAIN-CONTAINING PROTEIN"/>
    <property type="match status" value="1"/>
</dbReference>
<protein>
    <recommendedName>
        <fullName evidence="8">Integrase catalytic domain-containing protein</fullName>
    </recommendedName>
</protein>
<organism evidence="9 10">
    <name type="scientific">Solanum verrucosum</name>
    <dbReference type="NCBI Taxonomy" id="315347"/>
    <lineage>
        <taxon>Eukaryota</taxon>
        <taxon>Viridiplantae</taxon>
        <taxon>Streptophyta</taxon>
        <taxon>Embryophyta</taxon>
        <taxon>Tracheophyta</taxon>
        <taxon>Spermatophyta</taxon>
        <taxon>Magnoliopsida</taxon>
        <taxon>eudicotyledons</taxon>
        <taxon>Gunneridae</taxon>
        <taxon>Pentapetalae</taxon>
        <taxon>asterids</taxon>
        <taxon>lamiids</taxon>
        <taxon>Solanales</taxon>
        <taxon>Solanaceae</taxon>
        <taxon>Solanoideae</taxon>
        <taxon>Solaneae</taxon>
        <taxon>Solanum</taxon>
    </lineage>
</organism>
<evidence type="ECO:0000259" key="8">
    <source>
        <dbReference type="PROSITE" id="PS50994"/>
    </source>
</evidence>
<keyword evidence="6" id="KW-0695">RNA-directed DNA polymerase</keyword>
<dbReference type="GO" id="GO:0003964">
    <property type="term" value="F:RNA-directed DNA polymerase activity"/>
    <property type="evidence" value="ECO:0007669"/>
    <property type="project" value="UniProtKB-KW"/>
</dbReference>
<dbReference type="PROSITE" id="PS50994">
    <property type="entry name" value="INTEGRASE"/>
    <property type="match status" value="1"/>
</dbReference>
<dbReference type="GO" id="GO:0004519">
    <property type="term" value="F:endonuclease activity"/>
    <property type="evidence" value="ECO:0007669"/>
    <property type="project" value="UniProtKB-KW"/>
</dbReference>
<dbReference type="SUPFAM" id="SSF53098">
    <property type="entry name" value="Ribonuclease H-like"/>
    <property type="match status" value="2"/>
</dbReference>
<dbReference type="GO" id="GO:0015074">
    <property type="term" value="P:DNA integration"/>
    <property type="evidence" value="ECO:0007669"/>
    <property type="project" value="InterPro"/>
</dbReference>
<accession>A0AAF0TYG5</accession>
<feature type="domain" description="Integrase catalytic" evidence="8">
    <location>
        <begin position="132"/>
        <end position="240"/>
    </location>
</feature>
<evidence type="ECO:0000256" key="1">
    <source>
        <dbReference type="ARBA" id="ARBA00022679"/>
    </source>
</evidence>
<dbReference type="InterPro" id="IPR036397">
    <property type="entry name" value="RNaseH_sf"/>
</dbReference>
<dbReference type="InterPro" id="IPR041373">
    <property type="entry name" value="RT_RNaseH"/>
</dbReference>
<keyword evidence="4" id="KW-0255">Endonuclease</keyword>
<dbReference type="GO" id="GO:0003676">
    <property type="term" value="F:nucleic acid binding"/>
    <property type="evidence" value="ECO:0007669"/>
    <property type="project" value="InterPro"/>
</dbReference>
<keyword evidence="5" id="KW-0378">Hydrolase</keyword>
<keyword evidence="2" id="KW-0548">Nucleotidyltransferase</keyword>
<dbReference type="Gene3D" id="3.30.420.10">
    <property type="entry name" value="Ribonuclease H-like superfamily/Ribonuclease H"/>
    <property type="match status" value="2"/>
</dbReference>
<evidence type="ECO:0000256" key="6">
    <source>
        <dbReference type="ARBA" id="ARBA00022918"/>
    </source>
</evidence>
<keyword evidence="3" id="KW-0540">Nuclease</keyword>
<dbReference type="AlphaFoldDB" id="A0AAF0TYG5"/>
<sequence length="453" mass="51764">MGSVLRAVVEGKLALWEEHVPLVEFAYNRVIHSTIGMAPFEVVYGFNPLTPNLFRSHSSFSRCCVKLRWDSENWLSLNPQIDPRSVKVLSIQITLRSVPDLQFIKISDFVAKCPNCQQVKVEHHEPGGMTQEIDIPTCKWEVINMDFITGLPRTRRQHDSIWVIVDRVTKSSHFLEVKTTYSTEDYAKLYINEIVRLRGVPLSIISDRGPKFTCHFWKSFQKGLGTQVNLSTSFHPQTNGYQVPVTPLILGRDKLGIRAGRIPRGPQAVPSRVLFMGVLCTTLIIKRLQGYTRSGYGRSRDRYGSKGSPRRCSTPSLTSPLVPEEAMDIGPPIPIVSPPEISGEQGMREAVQLLTKMDKNVIAYASRQLKVHEKNYPTHDLELAEVVFAFKIWWHYLYGLKCEMFTDHCSLQHVFTQKDLNMRQRRWIELLKDYDVTIQYHPGKANVVADTLI</sequence>
<evidence type="ECO:0000256" key="5">
    <source>
        <dbReference type="ARBA" id="ARBA00022801"/>
    </source>
</evidence>
<keyword evidence="10" id="KW-1185">Reference proteome</keyword>
<dbReference type="InterPro" id="IPR043502">
    <property type="entry name" value="DNA/RNA_pol_sf"/>
</dbReference>
<dbReference type="InterPro" id="IPR050951">
    <property type="entry name" value="Retrovirus_Pol_polyprotein"/>
</dbReference>
<reference evidence="9" key="1">
    <citation type="submission" date="2023-08" db="EMBL/GenBank/DDBJ databases">
        <title>A de novo genome assembly of Solanum verrucosum Schlechtendal, a Mexican diploid species geographically isolated from the other diploid A-genome species in potato relatives.</title>
        <authorList>
            <person name="Hosaka K."/>
        </authorList>
    </citation>
    <scope>NUCLEOTIDE SEQUENCE</scope>
    <source>
        <tissue evidence="9">Young leaves</tissue>
    </source>
</reference>
<evidence type="ECO:0000256" key="4">
    <source>
        <dbReference type="ARBA" id="ARBA00022759"/>
    </source>
</evidence>
<dbReference type="Pfam" id="PF17917">
    <property type="entry name" value="RT_RNaseH"/>
    <property type="match status" value="1"/>
</dbReference>
<name>A0AAF0TYG5_SOLVR</name>
<dbReference type="InterPro" id="IPR001584">
    <property type="entry name" value="Integrase_cat-core"/>
</dbReference>
<dbReference type="Proteomes" id="UP001234989">
    <property type="component" value="Chromosome 7"/>
</dbReference>
<dbReference type="CDD" id="cd09274">
    <property type="entry name" value="RNase_HI_RT_Ty3"/>
    <property type="match status" value="1"/>
</dbReference>
<evidence type="ECO:0000256" key="3">
    <source>
        <dbReference type="ARBA" id="ARBA00022722"/>
    </source>
</evidence>